<protein>
    <submittedName>
        <fullName evidence="1">Phosphoglycerate mutase</fullName>
    </submittedName>
</protein>
<dbReference type="GO" id="GO:0016791">
    <property type="term" value="F:phosphatase activity"/>
    <property type="evidence" value="ECO:0007669"/>
    <property type="project" value="TreeGrafter"/>
</dbReference>
<dbReference type="AlphaFoldDB" id="A0A916U6J5"/>
<name>A0A916U6J5_9SPHI</name>
<dbReference type="RefSeq" id="WP_188625897.1">
    <property type="nucleotide sequence ID" value="NZ_BMIL01000003.1"/>
</dbReference>
<dbReference type="Proteomes" id="UP000651668">
    <property type="component" value="Unassembled WGS sequence"/>
</dbReference>
<dbReference type="InterPro" id="IPR029033">
    <property type="entry name" value="His_PPase_superfam"/>
</dbReference>
<dbReference type="InterPro" id="IPR050275">
    <property type="entry name" value="PGM_Phosphatase"/>
</dbReference>
<proteinExistence type="predicted"/>
<reference evidence="1" key="1">
    <citation type="journal article" date="2014" name="Int. J. Syst. Evol. Microbiol.">
        <title>Complete genome sequence of Corynebacterium casei LMG S-19264T (=DSM 44701T), isolated from a smear-ripened cheese.</title>
        <authorList>
            <consortium name="US DOE Joint Genome Institute (JGI-PGF)"/>
            <person name="Walter F."/>
            <person name="Albersmeier A."/>
            <person name="Kalinowski J."/>
            <person name="Ruckert C."/>
        </authorList>
    </citation>
    <scope>NUCLEOTIDE SEQUENCE</scope>
    <source>
        <strain evidence="1">CGMCC 1.15343</strain>
    </source>
</reference>
<dbReference type="SMART" id="SM00855">
    <property type="entry name" value="PGAM"/>
    <property type="match status" value="1"/>
</dbReference>
<accession>A0A916U6J5</accession>
<keyword evidence="2" id="KW-1185">Reference proteome</keyword>
<evidence type="ECO:0000313" key="2">
    <source>
        <dbReference type="Proteomes" id="UP000651668"/>
    </source>
</evidence>
<dbReference type="SUPFAM" id="SSF53254">
    <property type="entry name" value="Phosphoglycerate mutase-like"/>
    <property type="match status" value="1"/>
</dbReference>
<dbReference type="Pfam" id="PF00300">
    <property type="entry name" value="His_Phos_1"/>
    <property type="match status" value="1"/>
</dbReference>
<dbReference type="EMBL" id="BMIL01000003">
    <property type="protein sequence ID" value="GGC59518.1"/>
    <property type="molecule type" value="Genomic_DNA"/>
</dbReference>
<evidence type="ECO:0000313" key="1">
    <source>
        <dbReference type="EMBL" id="GGC59518.1"/>
    </source>
</evidence>
<sequence length="198" mass="21967">MTKILLIRHATTDAVGKSLSGRHPGVHLNNDGKVQAEALAKRLSKLNIAAIYCSPLERAIETAIPIAALQNLTCNVDEHFQEIDFGNWTNKPFEALENDEIFRRFNTFRSGTRIPGGEMMQEAQSRMVQGLEKLAVKHPASYVAVVSHSDMIKAAIAFYTGIHLDLMQRLEIQPASLSIIDVYPDFASLQLLNHCGNL</sequence>
<dbReference type="InterPro" id="IPR013078">
    <property type="entry name" value="His_Pase_superF_clade-1"/>
</dbReference>
<reference evidence="1" key="2">
    <citation type="submission" date="2020-09" db="EMBL/GenBank/DDBJ databases">
        <authorList>
            <person name="Sun Q."/>
            <person name="Zhou Y."/>
        </authorList>
    </citation>
    <scope>NUCLEOTIDE SEQUENCE</scope>
    <source>
        <strain evidence="1">CGMCC 1.15343</strain>
    </source>
</reference>
<dbReference type="CDD" id="cd07067">
    <property type="entry name" value="HP_PGM_like"/>
    <property type="match status" value="1"/>
</dbReference>
<dbReference type="Gene3D" id="3.40.50.1240">
    <property type="entry name" value="Phosphoglycerate mutase-like"/>
    <property type="match status" value="1"/>
</dbReference>
<comment type="caution">
    <text evidence="1">The sequence shown here is derived from an EMBL/GenBank/DDBJ whole genome shotgun (WGS) entry which is preliminary data.</text>
</comment>
<dbReference type="GO" id="GO:0005737">
    <property type="term" value="C:cytoplasm"/>
    <property type="evidence" value="ECO:0007669"/>
    <property type="project" value="TreeGrafter"/>
</dbReference>
<dbReference type="PANTHER" id="PTHR48100">
    <property type="entry name" value="BROAD-SPECIFICITY PHOSPHATASE YOR283W-RELATED"/>
    <property type="match status" value="1"/>
</dbReference>
<dbReference type="PANTHER" id="PTHR48100:SF59">
    <property type="entry name" value="ADENOSYLCOBALAMIN_ALPHA-RIBAZOLE PHOSPHATASE"/>
    <property type="match status" value="1"/>
</dbReference>
<organism evidence="1 2">
    <name type="scientific">Pedobacter quisquiliarum</name>
    <dbReference type="NCBI Taxonomy" id="1834438"/>
    <lineage>
        <taxon>Bacteria</taxon>
        <taxon>Pseudomonadati</taxon>
        <taxon>Bacteroidota</taxon>
        <taxon>Sphingobacteriia</taxon>
        <taxon>Sphingobacteriales</taxon>
        <taxon>Sphingobacteriaceae</taxon>
        <taxon>Pedobacter</taxon>
    </lineage>
</organism>
<gene>
    <name evidence="1" type="ORF">GCM10011387_11480</name>
</gene>